<dbReference type="EC" id="3.5.2.7" evidence="1 7"/>
<proteinExistence type="inferred from homology"/>
<keyword evidence="10" id="KW-1185">Reference proteome</keyword>
<dbReference type="Proteomes" id="UP001477870">
    <property type="component" value="Unassembled WGS sequence"/>
</dbReference>
<dbReference type="PANTHER" id="PTHR42752">
    <property type="entry name" value="IMIDAZOLONEPROPIONASE"/>
    <property type="match status" value="1"/>
</dbReference>
<name>A0ABU9T984_9HYPH</name>
<feature type="binding site" evidence="7">
    <location>
        <position position="311"/>
    </location>
    <ligand>
        <name>Fe(3+)</name>
        <dbReference type="ChEBI" id="CHEBI:29034"/>
    </ligand>
</feature>
<feature type="binding site" evidence="7">
    <location>
        <position position="66"/>
    </location>
    <ligand>
        <name>Fe(3+)</name>
        <dbReference type="ChEBI" id="CHEBI:29034"/>
    </ligand>
</feature>
<dbReference type="EMBL" id="JBBMQO010000008">
    <property type="protein sequence ID" value="MEM5502703.1"/>
    <property type="molecule type" value="Genomic_DNA"/>
</dbReference>
<feature type="binding site" evidence="7">
    <location>
        <position position="171"/>
    </location>
    <ligand>
        <name>4-imidazolone-5-propanoate</name>
        <dbReference type="ChEBI" id="CHEBI:77893"/>
    </ligand>
</feature>
<dbReference type="CDD" id="cd01296">
    <property type="entry name" value="Imidazolone-5PH"/>
    <property type="match status" value="1"/>
</dbReference>
<evidence type="ECO:0000256" key="1">
    <source>
        <dbReference type="ARBA" id="ARBA00012864"/>
    </source>
</evidence>
<evidence type="ECO:0000259" key="8">
    <source>
        <dbReference type="Pfam" id="PF01979"/>
    </source>
</evidence>
<dbReference type="NCBIfam" id="TIGR01224">
    <property type="entry name" value="hutI"/>
    <property type="match status" value="1"/>
</dbReference>
<comment type="function">
    <text evidence="7">Catalyzes the hydrolytic cleavage of the carbon-nitrogen bond in imidazolone-5-propanoate to yield N-formimidoyl-L-glutamate. It is the third step in the universal histidine degradation pathway.</text>
</comment>
<keyword evidence="4 7" id="KW-0369">Histidine metabolism</keyword>
<comment type="subcellular location">
    <subcellularLocation>
        <location evidence="7">Cytoplasm</location>
    </subcellularLocation>
</comment>
<comment type="similarity">
    <text evidence="7">Belongs to the metallo-dependent hydrolases superfamily. HutI family.</text>
</comment>
<feature type="domain" description="Amidohydrolase-related" evidence="8">
    <location>
        <begin position="57"/>
        <end position="376"/>
    </location>
</feature>
<evidence type="ECO:0000256" key="6">
    <source>
        <dbReference type="ARBA" id="ARBA00023004"/>
    </source>
</evidence>
<dbReference type="PANTHER" id="PTHR42752:SF1">
    <property type="entry name" value="IMIDAZOLONEPROPIONASE-RELATED"/>
    <property type="match status" value="1"/>
</dbReference>
<dbReference type="Gene3D" id="3.20.20.140">
    <property type="entry name" value="Metal-dependent hydrolases"/>
    <property type="match status" value="1"/>
</dbReference>
<reference evidence="9 10" key="1">
    <citation type="submission" date="2024-03" db="EMBL/GenBank/DDBJ databases">
        <title>Community enrichment and isolation of bacterial strains for fucoidan degradation.</title>
        <authorList>
            <person name="Sichert A."/>
        </authorList>
    </citation>
    <scope>NUCLEOTIDE SEQUENCE [LARGE SCALE GENOMIC DNA]</scope>
    <source>
        <strain evidence="9 10">AS62</strain>
    </source>
</reference>
<keyword evidence="7" id="KW-0963">Cytoplasm</keyword>
<dbReference type="InterPro" id="IPR032466">
    <property type="entry name" value="Metal_Hydrolase"/>
</dbReference>
<dbReference type="Pfam" id="PF01979">
    <property type="entry name" value="Amidohydro_1"/>
    <property type="match status" value="1"/>
</dbReference>
<accession>A0ABU9T984</accession>
<dbReference type="GO" id="GO:0050480">
    <property type="term" value="F:imidazolonepropionase activity"/>
    <property type="evidence" value="ECO:0007669"/>
    <property type="project" value="UniProtKB-EC"/>
</dbReference>
<comment type="caution">
    <text evidence="9">The sequence shown here is derived from an EMBL/GenBank/DDBJ whole genome shotgun (WGS) entry which is preliminary data.</text>
</comment>
<keyword evidence="5 7" id="KW-0862">Zinc</keyword>
<organism evidence="9 10">
    <name type="scientific">Ahrensia kielensis</name>
    <dbReference type="NCBI Taxonomy" id="76980"/>
    <lineage>
        <taxon>Bacteria</taxon>
        <taxon>Pseudomonadati</taxon>
        <taxon>Pseudomonadota</taxon>
        <taxon>Alphaproteobacteria</taxon>
        <taxon>Hyphomicrobiales</taxon>
        <taxon>Ahrensiaceae</taxon>
        <taxon>Ahrensia</taxon>
    </lineage>
</organism>
<feature type="binding site" evidence="7">
    <location>
        <position position="316"/>
    </location>
    <ligand>
        <name>4-imidazolone-5-propanoate</name>
        <dbReference type="ChEBI" id="CHEBI:77893"/>
    </ligand>
</feature>
<evidence type="ECO:0000313" key="10">
    <source>
        <dbReference type="Proteomes" id="UP001477870"/>
    </source>
</evidence>
<dbReference type="SUPFAM" id="SSF51338">
    <property type="entry name" value="Composite domain of metallo-dependent hydrolases"/>
    <property type="match status" value="1"/>
</dbReference>
<evidence type="ECO:0000313" key="9">
    <source>
        <dbReference type="EMBL" id="MEM5502703.1"/>
    </source>
</evidence>
<feature type="binding site" evidence="7">
    <location>
        <position position="239"/>
    </location>
    <ligand>
        <name>4-imidazolone-5-propanoate</name>
        <dbReference type="ChEBI" id="CHEBI:77893"/>
    </ligand>
</feature>
<feature type="binding site" evidence="7">
    <location>
        <position position="138"/>
    </location>
    <ligand>
        <name>N-formimidoyl-L-glutamate</name>
        <dbReference type="ChEBI" id="CHEBI:58928"/>
    </ligand>
</feature>
<dbReference type="SUPFAM" id="SSF51556">
    <property type="entry name" value="Metallo-dependent hydrolases"/>
    <property type="match status" value="1"/>
</dbReference>
<keyword evidence="3 7" id="KW-0378">Hydrolase</keyword>
<evidence type="ECO:0000256" key="4">
    <source>
        <dbReference type="ARBA" id="ARBA00022808"/>
    </source>
</evidence>
<evidence type="ECO:0000256" key="2">
    <source>
        <dbReference type="ARBA" id="ARBA00022723"/>
    </source>
</evidence>
<feature type="binding site" evidence="7">
    <location>
        <position position="236"/>
    </location>
    <ligand>
        <name>Zn(2+)</name>
        <dbReference type="ChEBI" id="CHEBI:29105"/>
    </ligand>
</feature>
<feature type="binding site" evidence="7">
    <location>
        <position position="75"/>
    </location>
    <ligand>
        <name>4-imidazolone-5-propanoate</name>
        <dbReference type="ChEBI" id="CHEBI:77893"/>
    </ligand>
</feature>
<evidence type="ECO:0000256" key="5">
    <source>
        <dbReference type="ARBA" id="ARBA00022833"/>
    </source>
</evidence>
<feature type="binding site" evidence="7">
    <location>
        <position position="66"/>
    </location>
    <ligand>
        <name>Zn(2+)</name>
        <dbReference type="ChEBI" id="CHEBI:29105"/>
    </ligand>
</feature>
<protein>
    <recommendedName>
        <fullName evidence="1 7">Imidazolonepropionase</fullName>
        <ecNumber evidence="1 7">3.5.2.7</ecNumber>
    </recommendedName>
    <alternativeName>
        <fullName evidence="7">Imidazolone-5-propionate hydrolase</fullName>
    </alternativeName>
</protein>
<keyword evidence="2 7" id="KW-0479">Metal-binding</keyword>
<feature type="binding site" evidence="7">
    <location>
        <position position="311"/>
    </location>
    <ligand>
        <name>Zn(2+)</name>
        <dbReference type="ChEBI" id="CHEBI:29105"/>
    </ligand>
</feature>
<dbReference type="InterPro" id="IPR006680">
    <property type="entry name" value="Amidohydro-rel"/>
</dbReference>
<feature type="binding site" evidence="7">
    <location>
        <position position="313"/>
    </location>
    <ligand>
        <name>N-formimidoyl-L-glutamate</name>
        <dbReference type="ChEBI" id="CHEBI:58928"/>
    </ligand>
</feature>
<dbReference type="InterPro" id="IPR011059">
    <property type="entry name" value="Metal-dep_hydrolase_composite"/>
</dbReference>
<feature type="binding site" evidence="7">
    <location>
        <position position="68"/>
    </location>
    <ligand>
        <name>Zn(2+)</name>
        <dbReference type="ChEBI" id="CHEBI:29105"/>
    </ligand>
</feature>
<feature type="binding site" evidence="7">
    <location>
        <position position="315"/>
    </location>
    <ligand>
        <name>N-formimidoyl-L-glutamate</name>
        <dbReference type="ChEBI" id="CHEBI:58928"/>
    </ligand>
</feature>
<dbReference type="HAMAP" id="MF_00372">
    <property type="entry name" value="HutI"/>
    <property type="match status" value="1"/>
</dbReference>
<feature type="binding site" evidence="7">
    <location>
        <position position="68"/>
    </location>
    <ligand>
        <name>Fe(3+)</name>
        <dbReference type="ChEBI" id="CHEBI:29034"/>
    </ligand>
</feature>
<comment type="catalytic activity">
    <reaction evidence="7">
        <text>4-imidazolone-5-propanoate + H2O = N-formimidoyl-L-glutamate</text>
        <dbReference type="Rhea" id="RHEA:23660"/>
        <dbReference type="ChEBI" id="CHEBI:15377"/>
        <dbReference type="ChEBI" id="CHEBI:58928"/>
        <dbReference type="ChEBI" id="CHEBI:77893"/>
        <dbReference type="EC" id="3.5.2.7"/>
    </reaction>
</comment>
<gene>
    <name evidence="7 9" type="primary">hutI</name>
    <name evidence="9" type="ORF">WNY59_14005</name>
</gene>
<sequence length="397" mass="42399">MLLTNATLATMHQGTPYGLLKNGAVLVKGHMIEWVGAGDDLPAEASGHEKIDLDGRLVTPGLIDCHTHIVHGGNRANEFEMRLNGASYEEVARAGGGIVSTVTATRQADEAALLEDALKRVDALMGEGVTTIEIKSGYGLDLETELKMLRVARSIEKHREITVKTSFLGAHAVPEEYSGNADAYIDEVCIPALEVAHAEGLVDAVDGFCEGIAFSPDQIRRVFEKANALGIRVKLHAEQLSNLGGTQLAAEFGALSADHLEYANDDDAAAMAKSGSVAVILPGAYYTIRETQAPPIEAFRKHKVPMALATDCNPGSSPITSLLLTMNMACTLFRMTPQETLAGITHNAALALGIDDAGVIKAGTRADLAIWDIEHPAELSYRIGFNPLYKRMFGGKL</sequence>
<feature type="binding site" evidence="7">
    <location>
        <position position="236"/>
    </location>
    <ligand>
        <name>Fe(3+)</name>
        <dbReference type="ChEBI" id="CHEBI:29034"/>
    </ligand>
</feature>
<keyword evidence="6 7" id="KW-0408">Iron</keyword>
<evidence type="ECO:0000256" key="7">
    <source>
        <dbReference type="HAMAP-Rule" id="MF_00372"/>
    </source>
</evidence>
<dbReference type="Gene3D" id="2.30.40.10">
    <property type="entry name" value="Urease, subunit C, domain 1"/>
    <property type="match status" value="1"/>
</dbReference>
<feature type="binding site" evidence="7">
    <location>
        <position position="138"/>
    </location>
    <ligand>
        <name>4-imidazolone-5-propanoate</name>
        <dbReference type="ChEBI" id="CHEBI:77893"/>
    </ligand>
</feature>
<dbReference type="RefSeq" id="WP_342848960.1">
    <property type="nucleotide sequence ID" value="NZ_JBBMQO010000008.1"/>
</dbReference>
<evidence type="ECO:0000256" key="3">
    <source>
        <dbReference type="ARBA" id="ARBA00022801"/>
    </source>
</evidence>
<comment type="pathway">
    <text evidence="7">Amino-acid degradation; L-histidine degradation into L-glutamate; N-formimidoyl-L-glutamate from L-histidine: step 3/3.</text>
</comment>
<comment type="cofactor">
    <cofactor evidence="7">
        <name>Zn(2+)</name>
        <dbReference type="ChEBI" id="CHEBI:29105"/>
    </cofactor>
    <cofactor evidence="7">
        <name>Fe(3+)</name>
        <dbReference type="ChEBI" id="CHEBI:29034"/>
    </cofactor>
    <text evidence="7">Binds 1 zinc or iron ion per subunit.</text>
</comment>
<dbReference type="InterPro" id="IPR005920">
    <property type="entry name" value="HutI"/>
</dbReference>